<dbReference type="PATRIC" id="fig|883112.3.peg.932"/>
<dbReference type="GO" id="GO:0043190">
    <property type="term" value="C:ATP-binding cassette (ABC) transporter complex"/>
    <property type="evidence" value="ECO:0007669"/>
    <property type="project" value="InterPro"/>
</dbReference>
<organism evidence="3 4">
    <name type="scientific">Falseniella ignava CCUG 37419</name>
    <dbReference type="NCBI Taxonomy" id="883112"/>
    <lineage>
        <taxon>Bacteria</taxon>
        <taxon>Bacillati</taxon>
        <taxon>Bacillota</taxon>
        <taxon>Bacilli</taxon>
        <taxon>Lactobacillales</taxon>
        <taxon>Aerococcaceae</taxon>
        <taxon>Falseniella</taxon>
    </lineage>
</organism>
<dbReference type="PANTHER" id="PTHR30290">
    <property type="entry name" value="PERIPLASMIC BINDING COMPONENT OF ABC TRANSPORTER"/>
    <property type="match status" value="1"/>
</dbReference>
<dbReference type="Proteomes" id="UP000005147">
    <property type="component" value="Unassembled WGS sequence"/>
</dbReference>
<gene>
    <name evidence="3" type="ORF">HMPREF9707_00935</name>
</gene>
<dbReference type="GO" id="GO:0042597">
    <property type="term" value="C:periplasmic space"/>
    <property type="evidence" value="ECO:0007669"/>
    <property type="project" value="UniProtKB-ARBA"/>
</dbReference>
<dbReference type="PANTHER" id="PTHR30290:SF59">
    <property type="entry name" value="OLIGOPEPTIDE ABC TRANSPORTER,SUBSTRATE-BINDING PROTEIN"/>
    <property type="match status" value="1"/>
</dbReference>
<dbReference type="SUPFAM" id="SSF53850">
    <property type="entry name" value="Periplasmic binding protein-like II"/>
    <property type="match status" value="1"/>
</dbReference>
<evidence type="ECO:0000313" key="4">
    <source>
        <dbReference type="Proteomes" id="UP000005147"/>
    </source>
</evidence>
<dbReference type="GO" id="GO:0015833">
    <property type="term" value="P:peptide transport"/>
    <property type="evidence" value="ECO:0007669"/>
    <property type="project" value="TreeGrafter"/>
</dbReference>
<keyword evidence="1" id="KW-0732">Signal</keyword>
<dbReference type="GO" id="GO:1904680">
    <property type="term" value="F:peptide transmembrane transporter activity"/>
    <property type="evidence" value="ECO:0007669"/>
    <property type="project" value="TreeGrafter"/>
</dbReference>
<dbReference type="Pfam" id="PF00496">
    <property type="entry name" value="SBP_bac_5"/>
    <property type="match status" value="1"/>
</dbReference>
<feature type="signal peptide" evidence="1">
    <location>
        <begin position="1"/>
        <end position="28"/>
    </location>
</feature>
<dbReference type="InterPro" id="IPR039424">
    <property type="entry name" value="SBP_5"/>
</dbReference>
<dbReference type="Gene3D" id="3.90.76.10">
    <property type="entry name" value="Dipeptide-binding Protein, Domain 1"/>
    <property type="match status" value="1"/>
</dbReference>
<evidence type="ECO:0000256" key="1">
    <source>
        <dbReference type="SAM" id="SignalP"/>
    </source>
</evidence>
<dbReference type="Gene3D" id="3.40.190.10">
    <property type="entry name" value="Periplasmic binding protein-like II"/>
    <property type="match status" value="1"/>
</dbReference>
<dbReference type="eggNOG" id="COG0747">
    <property type="taxonomic scope" value="Bacteria"/>
</dbReference>
<name>K1M0C2_9LACT</name>
<proteinExistence type="predicted"/>
<keyword evidence="4" id="KW-1185">Reference proteome</keyword>
<dbReference type="CDD" id="cd00995">
    <property type="entry name" value="PBP2_NikA_DppA_OppA_like"/>
    <property type="match status" value="1"/>
</dbReference>
<accession>K1M0C2</accession>
<evidence type="ECO:0000259" key="2">
    <source>
        <dbReference type="Pfam" id="PF00496"/>
    </source>
</evidence>
<reference evidence="3 4" key="1">
    <citation type="submission" date="2012-07" db="EMBL/GenBank/DDBJ databases">
        <title>The Genome Sequence of Facklamia ignava CCUG 37419.</title>
        <authorList>
            <consortium name="The Broad Institute Genome Sequencing Platform"/>
            <person name="Earl A."/>
            <person name="Ward D."/>
            <person name="Feldgarden M."/>
            <person name="Gevers D."/>
            <person name="Huys G."/>
            <person name="Walker B."/>
            <person name="Young S.K."/>
            <person name="Zeng Q."/>
            <person name="Gargeya S."/>
            <person name="Fitzgerald M."/>
            <person name="Haas B."/>
            <person name="Abouelleil A."/>
            <person name="Alvarado L."/>
            <person name="Arachchi H.M."/>
            <person name="Berlin A.M."/>
            <person name="Chapman S.B."/>
            <person name="Goldberg J."/>
            <person name="Griggs A."/>
            <person name="Gujja S."/>
            <person name="Hansen M."/>
            <person name="Howarth C."/>
            <person name="Imamovic A."/>
            <person name="Larimer J."/>
            <person name="McCowen C."/>
            <person name="Montmayeur A."/>
            <person name="Murphy C."/>
            <person name="Neiman D."/>
            <person name="Pearson M."/>
            <person name="Priest M."/>
            <person name="Roberts A."/>
            <person name="Saif S."/>
            <person name="Shea T."/>
            <person name="Sisk P."/>
            <person name="Sykes S."/>
            <person name="Wortman J."/>
            <person name="Nusbaum C."/>
            <person name="Birren B."/>
        </authorList>
    </citation>
    <scope>NUCLEOTIDE SEQUENCE [LARGE SCALE GENOMIC DNA]</scope>
    <source>
        <strain evidence="3 4">CCUG 37419</strain>
    </source>
</reference>
<dbReference type="HOGENOM" id="CLU_017028_8_4_9"/>
<dbReference type="PIRSF" id="PIRSF002741">
    <property type="entry name" value="MppA"/>
    <property type="match status" value="1"/>
</dbReference>
<dbReference type="InterPro" id="IPR000914">
    <property type="entry name" value="SBP_5_dom"/>
</dbReference>
<protein>
    <recommendedName>
        <fullName evidence="2">Solute-binding protein family 5 domain-containing protein</fullName>
    </recommendedName>
</protein>
<feature type="chain" id="PRO_5003848245" description="Solute-binding protein family 5 domain-containing protein" evidence="1">
    <location>
        <begin position="29"/>
        <end position="511"/>
    </location>
</feature>
<dbReference type="STRING" id="883112.HMPREF9707_00935"/>
<sequence>MKKIFKLLMLSILLVTSGVSGVTAWAQADDTFIYAISGDPLSINPITTSDRWGLTTTNMIFSPLIRVEGDGSHKFELAEDIQVAEDGLTITVKLKEGVTWSDGEPFTAEDVVFTYETKADKANGNADKLWVGDQPIEFVAVDDHTVEFKLPEVNAAAVNNIATETYIIPKHIYEGEPDFSVNELRASPVGTGPYRLKEYRQGEYLAFEANESYYGGKPKIKNIVFRIIANADTAKVALQKGEVDASIIMPADIADYENQPVNIHTYSENRVGYIGVNTNTLDDVKVRQAIFAALNRDEMNLAAYLDSEYYHNAYSFLPPQNPYYTEDVNKHEGGAEKAKELLQEAGVEGLKITLGYTANDPVQTMVATLAQQQLLQAGIDLELKGMDGAALYAETSKPDQTSLDLFIGGYIMGTDPDFYTPLFTSDGAYNTFKYANEQVDELFEAGAKEIDDSKRKEIYHELQQVLMDDAVIYPLVDNLKVFAVNERIDGIEDARFVPIYTMEDMSKLFIK</sequence>
<dbReference type="EMBL" id="AGZE01000026">
    <property type="protein sequence ID" value="EKB55748.1"/>
    <property type="molecule type" value="Genomic_DNA"/>
</dbReference>
<dbReference type="Gene3D" id="3.10.105.10">
    <property type="entry name" value="Dipeptide-binding Protein, Domain 3"/>
    <property type="match status" value="1"/>
</dbReference>
<evidence type="ECO:0000313" key="3">
    <source>
        <dbReference type="EMBL" id="EKB55748.1"/>
    </source>
</evidence>
<dbReference type="AlphaFoldDB" id="K1M0C2"/>
<feature type="domain" description="Solute-binding protein family 5" evidence="2">
    <location>
        <begin position="76"/>
        <end position="428"/>
    </location>
</feature>
<comment type="caution">
    <text evidence="3">The sequence shown here is derived from an EMBL/GenBank/DDBJ whole genome shotgun (WGS) entry which is preliminary data.</text>
</comment>
<dbReference type="InterPro" id="IPR030678">
    <property type="entry name" value="Peptide/Ni-bd"/>
</dbReference>